<comment type="caution">
    <text evidence="3">The sequence shown here is derived from an EMBL/GenBank/DDBJ whole genome shotgun (WGS) entry which is preliminary data.</text>
</comment>
<feature type="transmembrane region" description="Helical" evidence="2">
    <location>
        <begin position="45"/>
        <end position="68"/>
    </location>
</feature>
<dbReference type="PANTHER" id="PTHR31270:SF1">
    <property type="entry name" value="GLUTAMINYL-PEPTIDE CYCLOTRANSFERASE"/>
    <property type="match status" value="1"/>
</dbReference>
<name>A0ABC8UVK4_9AQUA</name>
<organism evidence="3 4">
    <name type="scientific">Ilex paraguariensis</name>
    <name type="common">yerba mate</name>
    <dbReference type="NCBI Taxonomy" id="185542"/>
    <lineage>
        <taxon>Eukaryota</taxon>
        <taxon>Viridiplantae</taxon>
        <taxon>Streptophyta</taxon>
        <taxon>Embryophyta</taxon>
        <taxon>Tracheophyta</taxon>
        <taxon>Spermatophyta</taxon>
        <taxon>Magnoliopsida</taxon>
        <taxon>eudicotyledons</taxon>
        <taxon>Gunneridae</taxon>
        <taxon>Pentapetalae</taxon>
        <taxon>asterids</taxon>
        <taxon>campanulids</taxon>
        <taxon>Aquifoliales</taxon>
        <taxon>Aquifoliaceae</taxon>
        <taxon>Ilex</taxon>
    </lineage>
</organism>
<dbReference type="InterPro" id="IPR007788">
    <property type="entry name" value="QCT"/>
</dbReference>
<protein>
    <submittedName>
        <fullName evidence="3">Uncharacterized protein</fullName>
    </submittedName>
</protein>
<keyword evidence="2" id="KW-0812">Transmembrane</keyword>
<accession>A0ABC8UVK4</accession>
<proteinExistence type="predicted"/>
<keyword evidence="4" id="KW-1185">Reference proteome</keyword>
<feature type="region of interest" description="Disordered" evidence="1">
    <location>
        <begin position="1"/>
        <end position="37"/>
    </location>
</feature>
<evidence type="ECO:0000313" key="4">
    <source>
        <dbReference type="Proteomes" id="UP001642360"/>
    </source>
</evidence>
<dbReference type="PANTHER" id="PTHR31270">
    <property type="entry name" value="GLUTAMINYL-PEPTIDE CYCLOTRANSFERASE"/>
    <property type="match status" value="1"/>
</dbReference>
<dbReference type="AlphaFoldDB" id="A0ABC8UVK4"/>
<evidence type="ECO:0000256" key="1">
    <source>
        <dbReference type="SAM" id="MobiDB-lite"/>
    </source>
</evidence>
<feature type="compositionally biased region" description="Low complexity" evidence="1">
    <location>
        <begin position="23"/>
        <end position="37"/>
    </location>
</feature>
<evidence type="ECO:0000313" key="3">
    <source>
        <dbReference type="EMBL" id="CAK9185073.1"/>
    </source>
</evidence>
<gene>
    <name evidence="3" type="ORF">ILEXP_LOCUS55430</name>
</gene>
<reference evidence="3 4" key="1">
    <citation type="submission" date="2024-02" db="EMBL/GenBank/DDBJ databases">
        <authorList>
            <person name="Vignale AGUSTIN F."/>
            <person name="Sosa J E."/>
            <person name="Modenutti C."/>
        </authorList>
    </citation>
    <scope>NUCLEOTIDE SEQUENCE [LARGE SCALE GENOMIC DNA]</scope>
</reference>
<dbReference type="Pfam" id="PF05096">
    <property type="entry name" value="Glu_cyclase_2"/>
    <property type="match status" value="1"/>
</dbReference>
<sequence length="164" mass="18379">MASASTRKKLNKRSSPKPQQHYSSMSSSPSSSPLSSSPRLNYRKISLIVSVILIISVIILLNISWSMWINFGTKTSRNQLYFIEVINEFPHDPNAFTQGLLYGGNDTLFESTGLRKHSSVRKVELQTGKVEAIQKMDNVYFGEGLTLLGERFVMEELMISNASS</sequence>
<keyword evidence="2" id="KW-1133">Transmembrane helix</keyword>
<evidence type="ECO:0000256" key="2">
    <source>
        <dbReference type="SAM" id="Phobius"/>
    </source>
</evidence>
<dbReference type="Proteomes" id="UP001642360">
    <property type="component" value="Unassembled WGS sequence"/>
</dbReference>
<feature type="compositionally biased region" description="Basic residues" evidence="1">
    <location>
        <begin position="1"/>
        <end position="15"/>
    </location>
</feature>
<dbReference type="EMBL" id="CAUOFW020009168">
    <property type="protein sequence ID" value="CAK9185073.1"/>
    <property type="molecule type" value="Genomic_DNA"/>
</dbReference>
<keyword evidence="2" id="KW-0472">Membrane</keyword>